<dbReference type="AlphaFoldDB" id="A0A1Y1X1S5"/>
<keyword evidence="2" id="KW-1185">Reference proteome</keyword>
<proteinExistence type="predicted"/>
<sequence>MDLYTSFNKVYRNNKHFIETTGSPILKMKNMKIIKRSSSKKKMLITPSKTIKVPKRPPAMPLILKDVKDSVVDNYDRFSMVVNLGFVEKDTGRFYEPIQCGFCEETKKMVSMTDEENMMEKPCNIKYPSIFTLNTLKEHISKCHMDFYEKITNVRINIIQNC</sequence>
<comment type="caution">
    <text evidence="1">The sequence shown here is derived from an EMBL/GenBank/DDBJ whole genome shotgun (WGS) entry which is preliminary data.</text>
</comment>
<dbReference type="EMBL" id="MCFG01000169">
    <property type="protein sequence ID" value="ORX79642.1"/>
    <property type="molecule type" value="Genomic_DNA"/>
</dbReference>
<evidence type="ECO:0000313" key="2">
    <source>
        <dbReference type="Proteomes" id="UP000193944"/>
    </source>
</evidence>
<accession>A0A1Y1X1S5</accession>
<name>A0A1Y1X1S5_9FUNG</name>
<organism evidence="1 2">
    <name type="scientific">Anaeromyces robustus</name>
    <dbReference type="NCBI Taxonomy" id="1754192"/>
    <lineage>
        <taxon>Eukaryota</taxon>
        <taxon>Fungi</taxon>
        <taxon>Fungi incertae sedis</taxon>
        <taxon>Chytridiomycota</taxon>
        <taxon>Chytridiomycota incertae sedis</taxon>
        <taxon>Neocallimastigomycetes</taxon>
        <taxon>Neocallimastigales</taxon>
        <taxon>Neocallimastigaceae</taxon>
        <taxon>Anaeromyces</taxon>
    </lineage>
</organism>
<reference evidence="1 2" key="2">
    <citation type="submission" date="2016-08" db="EMBL/GenBank/DDBJ databases">
        <title>Pervasive Adenine N6-methylation of Active Genes in Fungi.</title>
        <authorList>
            <consortium name="DOE Joint Genome Institute"/>
            <person name="Mondo S.J."/>
            <person name="Dannebaum R.O."/>
            <person name="Kuo R.C."/>
            <person name="Labutti K."/>
            <person name="Haridas S."/>
            <person name="Kuo A."/>
            <person name="Salamov A."/>
            <person name="Ahrendt S.R."/>
            <person name="Lipzen A."/>
            <person name="Sullivan W."/>
            <person name="Andreopoulos W.B."/>
            <person name="Clum A."/>
            <person name="Lindquist E."/>
            <person name="Daum C."/>
            <person name="Ramamoorthy G.K."/>
            <person name="Gryganskyi A."/>
            <person name="Culley D."/>
            <person name="Magnuson J.K."/>
            <person name="James T.Y."/>
            <person name="O'Malley M.A."/>
            <person name="Stajich J.E."/>
            <person name="Spatafora J.W."/>
            <person name="Visel A."/>
            <person name="Grigoriev I.V."/>
        </authorList>
    </citation>
    <scope>NUCLEOTIDE SEQUENCE [LARGE SCALE GENOMIC DNA]</scope>
    <source>
        <strain evidence="1 2">S4</strain>
    </source>
</reference>
<dbReference type="Proteomes" id="UP000193944">
    <property type="component" value="Unassembled WGS sequence"/>
</dbReference>
<evidence type="ECO:0000313" key="1">
    <source>
        <dbReference type="EMBL" id="ORX79642.1"/>
    </source>
</evidence>
<gene>
    <name evidence="1" type="ORF">BCR32DRAFT_246245</name>
</gene>
<protein>
    <submittedName>
        <fullName evidence="1">Uncharacterized protein</fullName>
    </submittedName>
</protein>
<reference evidence="1 2" key="1">
    <citation type="submission" date="2016-08" db="EMBL/GenBank/DDBJ databases">
        <title>A Parts List for Fungal Cellulosomes Revealed by Comparative Genomics.</title>
        <authorList>
            <consortium name="DOE Joint Genome Institute"/>
            <person name="Haitjema C.H."/>
            <person name="Gilmore S.P."/>
            <person name="Henske J.K."/>
            <person name="Solomon K.V."/>
            <person name="De Groot R."/>
            <person name="Kuo A."/>
            <person name="Mondo S.J."/>
            <person name="Salamov A.A."/>
            <person name="Labutti K."/>
            <person name="Zhao Z."/>
            <person name="Chiniquy J."/>
            <person name="Barry K."/>
            <person name="Brewer H.M."/>
            <person name="Purvine S.O."/>
            <person name="Wright A.T."/>
            <person name="Boxma B."/>
            <person name="Van Alen T."/>
            <person name="Hackstein J.H."/>
            <person name="Baker S.E."/>
            <person name="Grigoriev I.V."/>
            <person name="O'Malley M.A."/>
        </authorList>
    </citation>
    <scope>NUCLEOTIDE SEQUENCE [LARGE SCALE GENOMIC DNA]</scope>
    <source>
        <strain evidence="1 2">S4</strain>
    </source>
</reference>